<accession>A0A9P5Y8R4</accession>
<keyword evidence="2" id="KW-1185">Reference proteome</keyword>
<dbReference type="EMBL" id="MU150255">
    <property type="protein sequence ID" value="KAF9464265.1"/>
    <property type="molecule type" value="Genomic_DNA"/>
</dbReference>
<evidence type="ECO:0000313" key="1">
    <source>
        <dbReference type="EMBL" id="KAF9464265.1"/>
    </source>
</evidence>
<gene>
    <name evidence="1" type="ORF">BDZ94DRAFT_505169</name>
</gene>
<proteinExistence type="predicted"/>
<name>A0A9P5Y8R4_9AGAR</name>
<comment type="caution">
    <text evidence="1">The sequence shown here is derived from an EMBL/GenBank/DDBJ whole genome shotgun (WGS) entry which is preliminary data.</text>
</comment>
<reference evidence="1" key="1">
    <citation type="submission" date="2020-11" db="EMBL/GenBank/DDBJ databases">
        <authorList>
            <consortium name="DOE Joint Genome Institute"/>
            <person name="Ahrendt S."/>
            <person name="Riley R."/>
            <person name="Andreopoulos W."/>
            <person name="Labutti K."/>
            <person name="Pangilinan J."/>
            <person name="Ruiz-Duenas F.J."/>
            <person name="Barrasa J.M."/>
            <person name="Sanchez-Garcia M."/>
            <person name="Camarero S."/>
            <person name="Miyauchi S."/>
            <person name="Serrano A."/>
            <person name="Linde D."/>
            <person name="Babiker R."/>
            <person name="Drula E."/>
            <person name="Ayuso-Fernandez I."/>
            <person name="Pacheco R."/>
            <person name="Padilla G."/>
            <person name="Ferreira P."/>
            <person name="Barriuso J."/>
            <person name="Kellner H."/>
            <person name="Castanera R."/>
            <person name="Alfaro M."/>
            <person name="Ramirez L."/>
            <person name="Pisabarro A.G."/>
            <person name="Kuo A."/>
            <person name="Tritt A."/>
            <person name="Lipzen A."/>
            <person name="He G."/>
            <person name="Yan M."/>
            <person name="Ng V."/>
            <person name="Cullen D."/>
            <person name="Martin F."/>
            <person name="Rosso M.-N."/>
            <person name="Henrissat B."/>
            <person name="Hibbett D."/>
            <person name="Martinez A.T."/>
            <person name="Grigoriev I.V."/>
        </authorList>
    </citation>
    <scope>NUCLEOTIDE SEQUENCE</scope>
    <source>
        <strain evidence="1">CBS 247.69</strain>
    </source>
</reference>
<sequence>MINWASKLRIDERQTSIGFDAAVCLTLFEPWMVNIYNSTTRLPQSIRFIEPGNEICDANITEKMVKPPLVNSGISRQVNSSKMSHV</sequence>
<organism evidence="1 2">
    <name type="scientific">Collybia nuda</name>
    <dbReference type="NCBI Taxonomy" id="64659"/>
    <lineage>
        <taxon>Eukaryota</taxon>
        <taxon>Fungi</taxon>
        <taxon>Dikarya</taxon>
        <taxon>Basidiomycota</taxon>
        <taxon>Agaricomycotina</taxon>
        <taxon>Agaricomycetes</taxon>
        <taxon>Agaricomycetidae</taxon>
        <taxon>Agaricales</taxon>
        <taxon>Tricholomatineae</taxon>
        <taxon>Clitocybaceae</taxon>
        <taxon>Collybia</taxon>
    </lineage>
</organism>
<protein>
    <submittedName>
        <fullName evidence="1">Uncharacterized protein</fullName>
    </submittedName>
</protein>
<dbReference type="Proteomes" id="UP000807353">
    <property type="component" value="Unassembled WGS sequence"/>
</dbReference>
<dbReference type="OrthoDB" id="8191639at2759"/>
<dbReference type="AlphaFoldDB" id="A0A9P5Y8R4"/>
<evidence type="ECO:0000313" key="2">
    <source>
        <dbReference type="Proteomes" id="UP000807353"/>
    </source>
</evidence>